<dbReference type="InterPro" id="IPR037923">
    <property type="entry name" value="HTH-like"/>
</dbReference>
<dbReference type="InterPro" id="IPR020449">
    <property type="entry name" value="Tscrpt_reg_AraC-type_HTH"/>
</dbReference>
<dbReference type="SUPFAM" id="SSF51215">
    <property type="entry name" value="Regulatory protein AraC"/>
    <property type="match status" value="1"/>
</dbReference>
<dbReference type="InterPro" id="IPR018062">
    <property type="entry name" value="HTH_AraC-typ_CS"/>
</dbReference>
<dbReference type="InterPro" id="IPR018060">
    <property type="entry name" value="HTH_AraC"/>
</dbReference>
<evidence type="ECO:0000256" key="1">
    <source>
        <dbReference type="ARBA" id="ARBA00023015"/>
    </source>
</evidence>
<dbReference type="eggNOG" id="COG2207">
    <property type="taxonomic scope" value="Bacteria"/>
</dbReference>
<keyword evidence="6" id="KW-1185">Reference proteome</keyword>
<dbReference type="PROSITE" id="PS01124">
    <property type="entry name" value="HTH_ARAC_FAMILY_2"/>
    <property type="match status" value="1"/>
</dbReference>
<dbReference type="AlphaFoldDB" id="N2B4A2"/>
<dbReference type="PATRIC" id="fig|1235802.3.peg.869"/>
<dbReference type="InterPro" id="IPR003313">
    <property type="entry name" value="AraC-bd"/>
</dbReference>
<dbReference type="CDD" id="cd06986">
    <property type="entry name" value="cupin_MmsR-like_N"/>
    <property type="match status" value="1"/>
</dbReference>
<dbReference type="HOGENOM" id="CLU_000445_88_6_9"/>
<evidence type="ECO:0000313" key="5">
    <source>
        <dbReference type="EMBL" id="EMZ36442.1"/>
    </source>
</evidence>
<dbReference type="SUPFAM" id="SSF46689">
    <property type="entry name" value="Homeodomain-like"/>
    <property type="match status" value="2"/>
</dbReference>
<dbReference type="PROSITE" id="PS00041">
    <property type="entry name" value="HTH_ARAC_FAMILY_1"/>
    <property type="match status" value="1"/>
</dbReference>
<evidence type="ECO:0000256" key="2">
    <source>
        <dbReference type="ARBA" id="ARBA00023125"/>
    </source>
</evidence>
<evidence type="ECO:0000313" key="6">
    <source>
        <dbReference type="Proteomes" id="UP000012589"/>
    </source>
</evidence>
<dbReference type="Proteomes" id="UP000012589">
    <property type="component" value="Unassembled WGS sequence"/>
</dbReference>
<dbReference type="PANTHER" id="PTHR43280:SF2">
    <property type="entry name" value="HTH-TYPE TRANSCRIPTIONAL REGULATOR EXSA"/>
    <property type="match status" value="1"/>
</dbReference>
<protein>
    <recommendedName>
        <fullName evidence="4">HTH araC/xylS-type domain-containing protein</fullName>
    </recommendedName>
</protein>
<organism evidence="5 6">
    <name type="scientific">Eubacterium plexicaudatum ASF492</name>
    <dbReference type="NCBI Taxonomy" id="1235802"/>
    <lineage>
        <taxon>Bacteria</taxon>
        <taxon>Bacillati</taxon>
        <taxon>Bacillota</taxon>
        <taxon>Clostridia</taxon>
        <taxon>Eubacteriales</taxon>
        <taxon>Eubacteriaceae</taxon>
        <taxon>Eubacterium</taxon>
    </lineage>
</organism>
<comment type="caution">
    <text evidence="5">The sequence shown here is derived from an EMBL/GenBank/DDBJ whole genome shotgun (WGS) entry which is preliminary data.</text>
</comment>
<reference evidence="5 6" key="1">
    <citation type="journal article" date="2014" name="Genome Announc.">
        <title>Draft genome sequences of the altered schaedler flora, a defined bacterial community from gnotobiotic mice.</title>
        <authorList>
            <person name="Wannemuehler M.J."/>
            <person name="Overstreet A.M."/>
            <person name="Ward D.V."/>
            <person name="Phillips G.J."/>
        </authorList>
    </citation>
    <scope>NUCLEOTIDE SEQUENCE [LARGE SCALE GENOMIC DNA]</scope>
    <source>
        <strain evidence="5 6">ASF492</strain>
    </source>
</reference>
<dbReference type="GO" id="GO:0003700">
    <property type="term" value="F:DNA-binding transcription factor activity"/>
    <property type="evidence" value="ECO:0007669"/>
    <property type="project" value="InterPro"/>
</dbReference>
<sequence>MHEHYKNSYKSTEKELVSLAVYNVGYQKCDPQYQWGPGIRDHYLIHHIIAGKGCLKTKQTAFHLQAGDSFLIYPDTESLYVADAKDPWEYAWVGFNGSDAPIILKATDFTPSCPVITNTPYGTELTHQLRHIYEVRGSDFESAVEMTGRLYTALAIFLKGAGHTPVQNNYHTYVQKAIEYISAHYSYPITVEDIADYVGLSRSHLFRSFETVLHISPKEYLSEFRIKQACYLLRHSNLSITAIANSVGFESSLYFSKAFKKAKQMPPREYKQRHGSQ</sequence>
<dbReference type="GO" id="GO:0043565">
    <property type="term" value="F:sequence-specific DNA binding"/>
    <property type="evidence" value="ECO:0007669"/>
    <property type="project" value="InterPro"/>
</dbReference>
<gene>
    <name evidence="5" type="ORF">C823_00810</name>
</gene>
<dbReference type="SMART" id="SM00342">
    <property type="entry name" value="HTH_ARAC"/>
    <property type="match status" value="1"/>
</dbReference>
<keyword evidence="1" id="KW-0805">Transcription regulation</keyword>
<keyword evidence="2" id="KW-0238">DNA-binding</keyword>
<accession>N2B4A2</accession>
<dbReference type="EMBL" id="AQFT01000023">
    <property type="protein sequence ID" value="EMZ36442.1"/>
    <property type="molecule type" value="Genomic_DNA"/>
</dbReference>
<dbReference type="PANTHER" id="PTHR43280">
    <property type="entry name" value="ARAC-FAMILY TRANSCRIPTIONAL REGULATOR"/>
    <property type="match status" value="1"/>
</dbReference>
<evidence type="ECO:0000259" key="4">
    <source>
        <dbReference type="PROSITE" id="PS01124"/>
    </source>
</evidence>
<dbReference type="STRING" id="1235802.C823_00810"/>
<name>N2B4A2_9FIRM</name>
<feature type="domain" description="HTH araC/xylS-type" evidence="4">
    <location>
        <begin position="175"/>
        <end position="273"/>
    </location>
</feature>
<dbReference type="InterPro" id="IPR009057">
    <property type="entry name" value="Homeodomain-like_sf"/>
</dbReference>
<keyword evidence="3" id="KW-0804">Transcription</keyword>
<proteinExistence type="predicted"/>
<evidence type="ECO:0000256" key="3">
    <source>
        <dbReference type="ARBA" id="ARBA00023163"/>
    </source>
</evidence>
<dbReference type="PRINTS" id="PR00032">
    <property type="entry name" value="HTHARAC"/>
</dbReference>
<dbReference type="OrthoDB" id="9813413at2"/>
<dbReference type="Gene3D" id="2.60.120.280">
    <property type="entry name" value="Regulatory protein AraC"/>
    <property type="match status" value="1"/>
</dbReference>
<dbReference type="Gene3D" id="1.10.10.60">
    <property type="entry name" value="Homeodomain-like"/>
    <property type="match status" value="2"/>
</dbReference>
<dbReference type="Pfam" id="PF02311">
    <property type="entry name" value="AraC_binding"/>
    <property type="match status" value="1"/>
</dbReference>
<dbReference type="Pfam" id="PF12833">
    <property type="entry name" value="HTH_18"/>
    <property type="match status" value="1"/>
</dbReference>